<gene>
    <name evidence="4" type="ORF">O181_053470</name>
</gene>
<sequence>MASLEELLNIKMNENETPAAYTLMVRSAANKFTQRGGTFNEDTLLGLIIQRGVKDLMFSNTLMMRVENEINNKGTKLNLATCQQLLESSFQQHLNKTGPPKQHKPLTYQPVSVKHDAPSHLGCYDEDSIDPVALKTAIRGICHNCKKPGHFARECQAKKGNAQRVHPNDNMPQFRAYYPIITPPTYPNTRQQKWREAPVAKPAEFYRPNYQQRPMAPLNVRFAELGVDEDLMKLFQAEMLEDETDSKEP</sequence>
<reference evidence="4" key="1">
    <citation type="submission" date="2021-03" db="EMBL/GenBank/DDBJ databases">
        <title>Draft genome sequence of rust myrtle Austropuccinia psidii MF-1, a brazilian biotype.</title>
        <authorList>
            <person name="Quecine M.C."/>
            <person name="Pachon D.M.R."/>
            <person name="Bonatelli M.L."/>
            <person name="Correr F.H."/>
            <person name="Franceschini L.M."/>
            <person name="Leite T.F."/>
            <person name="Margarido G.R.A."/>
            <person name="Almeida C.A."/>
            <person name="Ferrarezi J.A."/>
            <person name="Labate C.A."/>
        </authorList>
    </citation>
    <scope>NUCLEOTIDE SEQUENCE</scope>
    <source>
        <strain evidence="4">MF-1</strain>
    </source>
</reference>
<keyword evidence="5" id="KW-1185">Reference proteome</keyword>
<dbReference type="SMART" id="SM00343">
    <property type="entry name" value="ZnF_C2HC"/>
    <property type="match status" value="1"/>
</dbReference>
<dbReference type="AlphaFoldDB" id="A0A9Q3E6X2"/>
<evidence type="ECO:0000313" key="5">
    <source>
        <dbReference type="Proteomes" id="UP000765509"/>
    </source>
</evidence>
<evidence type="ECO:0000256" key="1">
    <source>
        <dbReference type="ARBA" id="ARBA00022664"/>
    </source>
</evidence>
<keyword evidence="2" id="KW-0863">Zinc-finger</keyword>
<name>A0A9Q3E6X2_9BASI</name>
<dbReference type="InterPro" id="IPR001878">
    <property type="entry name" value="Znf_CCHC"/>
</dbReference>
<dbReference type="PROSITE" id="PS50158">
    <property type="entry name" value="ZF_CCHC"/>
    <property type="match status" value="1"/>
</dbReference>
<dbReference type="Proteomes" id="UP000765509">
    <property type="component" value="Unassembled WGS sequence"/>
</dbReference>
<dbReference type="Pfam" id="PF00098">
    <property type="entry name" value="zf-CCHC"/>
    <property type="match status" value="1"/>
</dbReference>
<evidence type="ECO:0000313" key="4">
    <source>
        <dbReference type="EMBL" id="MBW0513755.1"/>
    </source>
</evidence>
<dbReference type="SUPFAM" id="SSF57756">
    <property type="entry name" value="Retrovirus zinc finger-like domains"/>
    <property type="match status" value="1"/>
</dbReference>
<evidence type="ECO:0000256" key="2">
    <source>
        <dbReference type="PROSITE-ProRule" id="PRU00047"/>
    </source>
</evidence>
<accession>A0A9Q3E6X2</accession>
<dbReference type="OrthoDB" id="2519157at2759"/>
<dbReference type="GO" id="GO:0008270">
    <property type="term" value="F:zinc ion binding"/>
    <property type="evidence" value="ECO:0007669"/>
    <property type="project" value="UniProtKB-KW"/>
</dbReference>
<dbReference type="GO" id="GO:0006397">
    <property type="term" value="P:mRNA processing"/>
    <property type="evidence" value="ECO:0007669"/>
    <property type="project" value="UniProtKB-KW"/>
</dbReference>
<dbReference type="Gene3D" id="4.10.60.10">
    <property type="entry name" value="Zinc finger, CCHC-type"/>
    <property type="match status" value="1"/>
</dbReference>
<keyword evidence="2" id="KW-0862">Zinc</keyword>
<dbReference type="EMBL" id="AVOT02023616">
    <property type="protein sequence ID" value="MBW0513755.1"/>
    <property type="molecule type" value="Genomic_DNA"/>
</dbReference>
<dbReference type="InterPro" id="IPR036875">
    <property type="entry name" value="Znf_CCHC_sf"/>
</dbReference>
<keyword evidence="2" id="KW-0479">Metal-binding</keyword>
<dbReference type="GO" id="GO:0003676">
    <property type="term" value="F:nucleic acid binding"/>
    <property type="evidence" value="ECO:0007669"/>
    <property type="project" value="InterPro"/>
</dbReference>
<comment type="caution">
    <text evidence="4">The sequence shown here is derived from an EMBL/GenBank/DDBJ whole genome shotgun (WGS) entry which is preliminary data.</text>
</comment>
<keyword evidence="1" id="KW-0507">mRNA processing</keyword>
<evidence type="ECO:0000259" key="3">
    <source>
        <dbReference type="PROSITE" id="PS50158"/>
    </source>
</evidence>
<organism evidence="4 5">
    <name type="scientific">Austropuccinia psidii MF-1</name>
    <dbReference type="NCBI Taxonomy" id="1389203"/>
    <lineage>
        <taxon>Eukaryota</taxon>
        <taxon>Fungi</taxon>
        <taxon>Dikarya</taxon>
        <taxon>Basidiomycota</taxon>
        <taxon>Pucciniomycotina</taxon>
        <taxon>Pucciniomycetes</taxon>
        <taxon>Pucciniales</taxon>
        <taxon>Sphaerophragmiaceae</taxon>
        <taxon>Austropuccinia</taxon>
    </lineage>
</organism>
<feature type="domain" description="CCHC-type" evidence="3">
    <location>
        <begin position="142"/>
        <end position="155"/>
    </location>
</feature>
<protein>
    <recommendedName>
        <fullName evidence="3">CCHC-type domain-containing protein</fullName>
    </recommendedName>
</protein>
<proteinExistence type="predicted"/>